<dbReference type="HOGENOM" id="CLU_216150_0_0_1"/>
<dbReference type="GO" id="GO:0005856">
    <property type="term" value="C:cytoskeleton"/>
    <property type="evidence" value="ECO:0007669"/>
    <property type="project" value="UniProtKB-SubCell"/>
</dbReference>
<keyword evidence="9" id="KW-0391">Immunity</keyword>
<dbReference type="AlphaFoldDB" id="H9GA65"/>
<comment type="catalytic activity">
    <reaction evidence="15">
        <text>L-methionyl-[protein] + [thioredoxin]-disulfide + H2O = L-methionyl-(R)-S-oxide-[protein] + [thioredoxin]-dithiol</text>
        <dbReference type="Rhea" id="RHEA:24164"/>
        <dbReference type="Rhea" id="RHEA-COMP:10698"/>
        <dbReference type="Rhea" id="RHEA-COMP:10700"/>
        <dbReference type="Rhea" id="RHEA-COMP:12313"/>
        <dbReference type="Rhea" id="RHEA-COMP:12314"/>
        <dbReference type="ChEBI" id="CHEBI:15377"/>
        <dbReference type="ChEBI" id="CHEBI:16044"/>
        <dbReference type="ChEBI" id="CHEBI:29950"/>
        <dbReference type="ChEBI" id="CHEBI:45764"/>
        <dbReference type="ChEBI" id="CHEBI:50058"/>
        <dbReference type="EC" id="1.8.4.12"/>
    </reaction>
</comment>
<protein>
    <recommendedName>
        <fullName evidence="17">MsrB domain-containing protein</fullName>
    </recommendedName>
</protein>
<evidence type="ECO:0000256" key="7">
    <source>
        <dbReference type="ARBA" id="ARBA00022723"/>
    </source>
</evidence>
<dbReference type="GO" id="GO:0046872">
    <property type="term" value="F:metal ion binding"/>
    <property type="evidence" value="ECO:0007669"/>
    <property type="project" value="UniProtKB-KW"/>
</dbReference>
<evidence type="ECO:0000256" key="16">
    <source>
        <dbReference type="ARBA" id="ARBA00049261"/>
    </source>
</evidence>
<keyword evidence="8" id="KW-0862">Zinc</keyword>
<evidence type="ECO:0000256" key="10">
    <source>
        <dbReference type="ARBA" id="ARBA00022933"/>
    </source>
</evidence>
<dbReference type="PROSITE" id="PS51790">
    <property type="entry name" value="MSRB"/>
    <property type="match status" value="1"/>
</dbReference>
<comment type="cofactor">
    <cofactor evidence="1">
        <name>Zn(2+)</name>
        <dbReference type="ChEBI" id="CHEBI:29105"/>
    </cofactor>
</comment>
<dbReference type="InterPro" id="IPR011057">
    <property type="entry name" value="Mss4-like_sf"/>
</dbReference>
<evidence type="ECO:0000313" key="19">
    <source>
        <dbReference type="Proteomes" id="UP000001646"/>
    </source>
</evidence>
<keyword evidence="12" id="KW-0206">Cytoskeleton</keyword>
<evidence type="ECO:0000256" key="15">
    <source>
        <dbReference type="ARBA" id="ARBA00048488"/>
    </source>
</evidence>
<name>H9GA65_ANOCA</name>
<keyword evidence="7" id="KW-0479">Metal-binding</keyword>
<dbReference type="Pfam" id="PF01641">
    <property type="entry name" value="SelR"/>
    <property type="match status" value="1"/>
</dbReference>
<reference evidence="18" key="1">
    <citation type="submission" date="2009-12" db="EMBL/GenBank/DDBJ databases">
        <title>The Genome Sequence of Anolis carolinensis (Green Anole Lizard).</title>
        <authorList>
            <consortium name="The Genome Sequencing Platform"/>
            <person name="Di Palma F."/>
            <person name="Alfoldi J."/>
            <person name="Heiman D."/>
            <person name="Young S."/>
            <person name="Grabherr M."/>
            <person name="Johnson J."/>
            <person name="Lander E.S."/>
            <person name="Lindblad-Toh K."/>
        </authorList>
    </citation>
    <scope>NUCLEOTIDE SEQUENCE [LARGE SCALE GENOMIC DNA]</scope>
    <source>
        <strain evidence="18">JBL SC #1</strain>
    </source>
</reference>
<dbReference type="Gene3D" id="2.170.150.20">
    <property type="entry name" value="Peptide methionine sulfoxide reductase"/>
    <property type="match status" value="1"/>
</dbReference>
<keyword evidence="10" id="KW-0712">Selenocysteine</keyword>
<feature type="domain" description="MsrB" evidence="17">
    <location>
        <begin position="1"/>
        <end position="92"/>
    </location>
</feature>
<dbReference type="GO" id="GO:0033743">
    <property type="term" value="F:peptide-methionine (R)-S-oxide reductase activity"/>
    <property type="evidence" value="ECO:0000318"/>
    <property type="project" value="GO_Central"/>
</dbReference>
<sequence length="92" mass="10217">ASLCKNFTGTFFHPVFPAGMYVCSKCGFELFSSKSKYAHSSPWPAFTETIHDDSITKYLERPNAFKVLCGKCGNGLGHEFINDGPKKGQSRF</sequence>
<evidence type="ECO:0000256" key="13">
    <source>
        <dbReference type="ARBA" id="ARBA00023242"/>
    </source>
</evidence>
<evidence type="ECO:0000256" key="4">
    <source>
        <dbReference type="ARBA" id="ARBA00007174"/>
    </source>
</evidence>
<dbReference type="InterPro" id="IPR052150">
    <property type="entry name" value="MsrB_Met_sulfoxide_reductase"/>
</dbReference>
<evidence type="ECO:0000256" key="1">
    <source>
        <dbReference type="ARBA" id="ARBA00001947"/>
    </source>
</evidence>
<dbReference type="PANTHER" id="PTHR46755:SF5">
    <property type="entry name" value="METHIONINE-R-SULFOXIDE REDUCTASE B1"/>
    <property type="match status" value="1"/>
</dbReference>
<comment type="subcellular location">
    <subcellularLocation>
        <location evidence="3">Cytoplasm</location>
        <location evidence="3">Cytoskeleton</location>
    </subcellularLocation>
    <subcellularLocation>
        <location evidence="2">Nucleus</location>
    </subcellularLocation>
</comment>
<dbReference type="SUPFAM" id="SSF51316">
    <property type="entry name" value="Mss4-like"/>
    <property type="match status" value="1"/>
</dbReference>
<dbReference type="GO" id="GO:0005634">
    <property type="term" value="C:nucleus"/>
    <property type="evidence" value="ECO:0000318"/>
    <property type="project" value="GO_Central"/>
</dbReference>
<dbReference type="eggNOG" id="KOG0856">
    <property type="taxonomic scope" value="Eukaryota"/>
</dbReference>
<dbReference type="Bgee" id="ENSACAG00000005434">
    <property type="expression patterns" value="Expressed in kidney and 12 other cell types or tissues"/>
</dbReference>
<keyword evidence="13" id="KW-0539">Nucleus</keyword>
<dbReference type="Proteomes" id="UP000001646">
    <property type="component" value="Unplaced"/>
</dbReference>
<reference evidence="18" key="2">
    <citation type="submission" date="2025-08" db="UniProtKB">
        <authorList>
            <consortium name="Ensembl"/>
        </authorList>
    </citation>
    <scope>IDENTIFICATION</scope>
</reference>
<evidence type="ECO:0000256" key="8">
    <source>
        <dbReference type="ARBA" id="ARBA00022833"/>
    </source>
</evidence>
<dbReference type="STRING" id="28377.ENSACAP00000005294"/>
<evidence type="ECO:0000256" key="5">
    <source>
        <dbReference type="ARBA" id="ARBA00022490"/>
    </source>
</evidence>
<comment type="similarity">
    <text evidence="4">Belongs to the MsrB Met sulfoxide reductase family.</text>
</comment>
<dbReference type="GO" id="GO:0030091">
    <property type="term" value="P:protein repair"/>
    <property type="evidence" value="ECO:0000318"/>
    <property type="project" value="GO_Central"/>
</dbReference>
<keyword evidence="19" id="KW-1185">Reference proteome</keyword>
<evidence type="ECO:0000256" key="14">
    <source>
        <dbReference type="ARBA" id="ARBA00046083"/>
    </source>
</evidence>
<dbReference type="GO" id="GO:0033745">
    <property type="term" value="F:L-methionine-(R)-S-oxide reductase activity"/>
    <property type="evidence" value="ECO:0007669"/>
    <property type="project" value="UniProtKB-EC"/>
</dbReference>
<comment type="catalytic activity">
    <reaction evidence="16">
        <text>[thioredoxin]-disulfide + L-methionine + H2O = L-methionine (R)-S-oxide + [thioredoxin]-dithiol</text>
        <dbReference type="Rhea" id="RHEA:21260"/>
        <dbReference type="Rhea" id="RHEA-COMP:10698"/>
        <dbReference type="Rhea" id="RHEA-COMP:10700"/>
        <dbReference type="ChEBI" id="CHEBI:15377"/>
        <dbReference type="ChEBI" id="CHEBI:29950"/>
        <dbReference type="ChEBI" id="CHEBI:50058"/>
        <dbReference type="ChEBI" id="CHEBI:57844"/>
        <dbReference type="ChEBI" id="CHEBI:58773"/>
        <dbReference type="EC" id="1.8.4.14"/>
    </reaction>
</comment>
<evidence type="ECO:0000256" key="3">
    <source>
        <dbReference type="ARBA" id="ARBA00004245"/>
    </source>
</evidence>
<keyword evidence="11" id="KW-0560">Oxidoreductase</keyword>
<dbReference type="Ensembl" id="ENSACAT00000005411.3">
    <property type="protein sequence ID" value="ENSACAP00000005294.3"/>
    <property type="gene ID" value="ENSACAG00000005434.3"/>
</dbReference>
<dbReference type="PANTHER" id="PTHR46755">
    <property type="entry name" value="METHIONINE-R-SULFOXIDE REDUCTASE B1"/>
    <property type="match status" value="1"/>
</dbReference>
<evidence type="ECO:0000259" key="17">
    <source>
        <dbReference type="PROSITE" id="PS51790"/>
    </source>
</evidence>
<evidence type="ECO:0000256" key="11">
    <source>
        <dbReference type="ARBA" id="ARBA00023002"/>
    </source>
</evidence>
<accession>H9GA65</accession>
<evidence type="ECO:0000256" key="12">
    <source>
        <dbReference type="ARBA" id="ARBA00023212"/>
    </source>
</evidence>
<evidence type="ECO:0000313" key="18">
    <source>
        <dbReference type="Ensembl" id="ENSACAP00000005294.3"/>
    </source>
</evidence>
<dbReference type="GO" id="GO:0045087">
    <property type="term" value="P:innate immune response"/>
    <property type="evidence" value="ECO:0007669"/>
    <property type="project" value="UniProtKB-KW"/>
</dbReference>
<keyword evidence="5" id="KW-0963">Cytoplasm</keyword>
<keyword evidence="6" id="KW-0399">Innate immunity</keyword>
<evidence type="ECO:0000256" key="9">
    <source>
        <dbReference type="ARBA" id="ARBA00022859"/>
    </source>
</evidence>
<dbReference type="InParanoid" id="H9GA65"/>
<dbReference type="InterPro" id="IPR002579">
    <property type="entry name" value="Met_Sox_Rdtase_MsrB_dom"/>
</dbReference>
<dbReference type="GeneTree" id="ENSGT00510000047678"/>
<reference evidence="18" key="3">
    <citation type="submission" date="2025-09" db="UniProtKB">
        <authorList>
            <consortium name="Ensembl"/>
        </authorList>
    </citation>
    <scope>IDENTIFICATION</scope>
</reference>
<evidence type="ECO:0000256" key="6">
    <source>
        <dbReference type="ARBA" id="ARBA00022588"/>
    </source>
</evidence>
<organism evidence="18 19">
    <name type="scientific">Anolis carolinensis</name>
    <name type="common">Green anole</name>
    <name type="synonym">American chameleon</name>
    <dbReference type="NCBI Taxonomy" id="28377"/>
    <lineage>
        <taxon>Eukaryota</taxon>
        <taxon>Metazoa</taxon>
        <taxon>Chordata</taxon>
        <taxon>Craniata</taxon>
        <taxon>Vertebrata</taxon>
        <taxon>Euteleostomi</taxon>
        <taxon>Lepidosauria</taxon>
        <taxon>Squamata</taxon>
        <taxon>Bifurcata</taxon>
        <taxon>Unidentata</taxon>
        <taxon>Episquamata</taxon>
        <taxon>Toxicofera</taxon>
        <taxon>Iguania</taxon>
        <taxon>Dactyloidae</taxon>
        <taxon>Anolis</taxon>
    </lineage>
</organism>
<proteinExistence type="inferred from homology"/>
<evidence type="ECO:0000256" key="2">
    <source>
        <dbReference type="ARBA" id="ARBA00004123"/>
    </source>
</evidence>
<comment type="function">
    <text evidence="14">Methionine-sulfoxide reductase that specifically reduces methionine (R)-sulfoxide back to methionine. While in many cases, methionine oxidation is the result of random oxidation following oxidative stress, methionine oxidation is also a post-translational modification that takes place on specific residue. Acts as a regulator of actin assembly by reducing methionine (R)-sulfoxide mediated by MICALs (MICAL1, MICAL2 or MICAL3) on actin, thereby promoting filament repolymerization. Plays a role in innate immunity by reducing oxidized actin, leading to actin repolymerization in macrophages.</text>
</comment>